<name>A0A6G1CL85_9ORYZ</name>
<comment type="caution">
    <text evidence="2">The sequence shown here is derived from an EMBL/GenBank/DDBJ whole genome shotgun (WGS) entry which is preliminary data.</text>
</comment>
<evidence type="ECO:0000256" key="1">
    <source>
        <dbReference type="SAM" id="MobiDB-lite"/>
    </source>
</evidence>
<proteinExistence type="predicted"/>
<evidence type="ECO:0000313" key="3">
    <source>
        <dbReference type="Proteomes" id="UP000479710"/>
    </source>
</evidence>
<feature type="region of interest" description="Disordered" evidence="1">
    <location>
        <begin position="53"/>
        <end position="80"/>
    </location>
</feature>
<evidence type="ECO:0000313" key="2">
    <source>
        <dbReference type="EMBL" id="KAF0901415.1"/>
    </source>
</evidence>
<organism evidence="2 3">
    <name type="scientific">Oryza meyeriana var. granulata</name>
    <dbReference type="NCBI Taxonomy" id="110450"/>
    <lineage>
        <taxon>Eukaryota</taxon>
        <taxon>Viridiplantae</taxon>
        <taxon>Streptophyta</taxon>
        <taxon>Embryophyta</taxon>
        <taxon>Tracheophyta</taxon>
        <taxon>Spermatophyta</taxon>
        <taxon>Magnoliopsida</taxon>
        <taxon>Liliopsida</taxon>
        <taxon>Poales</taxon>
        <taxon>Poaceae</taxon>
        <taxon>BOP clade</taxon>
        <taxon>Oryzoideae</taxon>
        <taxon>Oryzeae</taxon>
        <taxon>Oryzinae</taxon>
        <taxon>Oryza</taxon>
        <taxon>Oryza meyeriana</taxon>
    </lineage>
</organism>
<dbReference type="AlphaFoldDB" id="A0A6G1CL85"/>
<dbReference type="Proteomes" id="UP000479710">
    <property type="component" value="Unassembled WGS sequence"/>
</dbReference>
<reference evidence="2 3" key="1">
    <citation type="submission" date="2019-11" db="EMBL/GenBank/DDBJ databases">
        <title>Whole genome sequence of Oryza granulata.</title>
        <authorList>
            <person name="Li W."/>
        </authorList>
    </citation>
    <scope>NUCLEOTIDE SEQUENCE [LARGE SCALE GENOMIC DNA]</scope>
    <source>
        <strain evidence="3">cv. Menghai</strain>
        <tissue evidence="2">Leaf</tissue>
    </source>
</reference>
<gene>
    <name evidence="2" type="ORF">E2562_000296</name>
</gene>
<sequence length="80" mass="8769">MPMRIVPAERWRAACAGRLGGWVDIRGVLVEGYKFSRRKGRGGPQSALWTRRRGGGEHGLHMQPMGALGSGNADRLRGEI</sequence>
<keyword evidence="3" id="KW-1185">Reference proteome</keyword>
<protein>
    <submittedName>
        <fullName evidence="2">Uncharacterized protein</fullName>
    </submittedName>
</protein>
<dbReference type="EMBL" id="SPHZ02000008">
    <property type="protein sequence ID" value="KAF0901415.1"/>
    <property type="molecule type" value="Genomic_DNA"/>
</dbReference>
<accession>A0A6G1CL85</accession>